<keyword evidence="4" id="KW-1185">Reference proteome</keyword>
<feature type="region of interest" description="Disordered" evidence="1">
    <location>
        <begin position="332"/>
        <end position="355"/>
    </location>
</feature>
<dbReference type="SUPFAM" id="SSF53474">
    <property type="entry name" value="alpha/beta-Hydrolases"/>
    <property type="match status" value="1"/>
</dbReference>
<sequence>MTSIRETDTFVVLMDGTLASLERGQRTSIARIHTLLSSRPSPVPHSLRIHYSAGEQWNAWRHLPSLAMGSALETHIAQAYDWLARHWEPGDPLFMFGYSRGAFGVRSLAGMIERVGLLRPECMTDKHARMAWQLYRSRADEQTRAQFRDRYCHATVPIRMIGTFDTVKALGLRLPFLWMLTAPRFRFHDEQLGPHIEHGLQALALDETRSAFYPVLWDSKNAAGRVEQIWFRGCHPDIGGQLDGMEFARPLANIPLVWMLTKAQSYGLELPDGWQRHFPCDPTAPSVGSWRHWGKAFLARAPRIAGEDPSEALHDSVPIPYTGPALLVGALESAAPRRRPRRAPRQIIDEDALPR</sequence>
<evidence type="ECO:0000313" key="4">
    <source>
        <dbReference type="Proteomes" id="UP000316225"/>
    </source>
</evidence>
<name>A0A562NQC2_9RHOB</name>
<keyword evidence="3" id="KW-0378">Hydrolase</keyword>
<dbReference type="Proteomes" id="UP000316225">
    <property type="component" value="Unassembled WGS sequence"/>
</dbReference>
<reference evidence="3 4" key="1">
    <citation type="journal article" date="2015" name="Stand. Genomic Sci.">
        <title>Genomic Encyclopedia of Bacterial and Archaeal Type Strains, Phase III: the genomes of soil and plant-associated and newly described type strains.</title>
        <authorList>
            <person name="Whitman W.B."/>
            <person name="Woyke T."/>
            <person name="Klenk H.P."/>
            <person name="Zhou Y."/>
            <person name="Lilburn T.G."/>
            <person name="Beck B.J."/>
            <person name="De Vos P."/>
            <person name="Vandamme P."/>
            <person name="Eisen J.A."/>
            <person name="Garrity G."/>
            <person name="Hugenholtz P."/>
            <person name="Kyrpides N.C."/>
        </authorList>
    </citation>
    <scope>NUCLEOTIDE SEQUENCE [LARGE SCALE GENOMIC DNA]</scope>
    <source>
        <strain evidence="3 4">CGMCC 1.5364</strain>
    </source>
</reference>
<dbReference type="InterPro" id="IPR029058">
    <property type="entry name" value="AB_hydrolase_fold"/>
</dbReference>
<organism evidence="3 4">
    <name type="scientific">Paracoccus sulfuroxidans</name>
    <dbReference type="NCBI Taxonomy" id="384678"/>
    <lineage>
        <taxon>Bacteria</taxon>
        <taxon>Pseudomonadati</taxon>
        <taxon>Pseudomonadota</taxon>
        <taxon>Alphaproteobacteria</taxon>
        <taxon>Rhodobacterales</taxon>
        <taxon>Paracoccaceae</taxon>
        <taxon>Paracoccus</taxon>
    </lineage>
</organism>
<comment type="caution">
    <text evidence="3">The sequence shown here is derived from an EMBL/GenBank/DDBJ whole genome shotgun (WGS) entry which is preliminary data.</text>
</comment>
<evidence type="ECO:0000256" key="1">
    <source>
        <dbReference type="SAM" id="MobiDB-lite"/>
    </source>
</evidence>
<dbReference type="InterPro" id="IPR018712">
    <property type="entry name" value="Tle1-like_cat"/>
</dbReference>
<dbReference type="PANTHER" id="PTHR33840:SF1">
    <property type="entry name" value="TLE1 PHOSPHOLIPASE DOMAIN-CONTAINING PROTEIN"/>
    <property type="match status" value="1"/>
</dbReference>
<accession>A0A562NQC2</accession>
<dbReference type="PANTHER" id="PTHR33840">
    <property type="match status" value="1"/>
</dbReference>
<dbReference type="GO" id="GO:0016787">
    <property type="term" value="F:hydrolase activity"/>
    <property type="evidence" value="ECO:0007669"/>
    <property type="project" value="UniProtKB-KW"/>
</dbReference>
<protein>
    <submittedName>
        <fullName evidence="3">Putative alpha/beta hydrolase family protein DUF2235</fullName>
    </submittedName>
</protein>
<proteinExistence type="predicted"/>
<dbReference type="EMBL" id="VLKU01000005">
    <property type="protein sequence ID" value="TWI34388.1"/>
    <property type="molecule type" value="Genomic_DNA"/>
</dbReference>
<evidence type="ECO:0000259" key="2">
    <source>
        <dbReference type="Pfam" id="PF09994"/>
    </source>
</evidence>
<dbReference type="AlphaFoldDB" id="A0A562NQC2"/>
<dbReference type="RefSeq" id="WP_242008054.1">
    <property type="nucleotide sequence ID" value="NZ_VLKU01000005.1"/>
</dbReference>
<gene>
    <name evidence="3" type="ORF">IQ24_01906</name>
</gene>
<feature type="domain" description="T6SS Phospholipase effector Tle1-like catalytic" evidence="2">
    <location>
        <begin position="9"/>
        <end position="261"/>
    </location>
</feature>
<evidence type="ECO:0000313" key="3">
    <source>
        <dbReference type="EMBL" id="TWI34388.1"/>
    </source>
</evidence>
<dbReference type="Pfam" id="PF09994">
    <property type="entry name" value="T6SS_Tle1-like_cat"/>
    <property type="match status" value="1"/>
</dbReference>